<organism evidence="7 8">
    <name type="scientific">Paenibacillus konkukensis</name>
    <dbReference type="NCBI Taxonomy" id="2020716"/>
    <lineage>
        <taxon>Bacteria</taxon>
        <taxon>Bacillati</taxon>
        <taxon>Bacillota</taxon>
        <taxon>Bacilli</taxon>
        <taxon>Bacillales</taxon>
        <taxon>Paenibacillaceae</taxon>
        <taxon>Paenibacillus</taxon>
    </lineage>
</organism>
<feature type="binding site" evidence="5">
    <location>
        <position position="265"/>
    </location>
    <ligand>
        <name>adenosylcob(III)alamin</name>
        <dbReference type="ChEBI" id="CHEBI:18408"/>
    </ligand>
</feature>
<gene>
    <name evidence="5 7" type="primary">eutC</name>
    <name evidence="7" type="ORF">SK3146_01362</name>
</gene>
<keyword evidence="3 5" id="KW-0170">Cobalt</keyword>
<evidence type="ECO:0000256" key="3">
    <source>
        <dbReference type="ARBA" id="ARBA00023285"/>
    </source>
</evidence>
<keyword evidence="1 5" id="KW-0846">Cobalamin</keyword>
<protein>
    <recommendedName>
        <fullName evidence="5">Ethanolamine ammonia-lyase small subunit</fullName>
        <shortName evidence="5">EAL small subunit</shortName>
        <ecNumber evidence="5">4.3.1.7</ecNumber>
    </recommendedName>
</protein>
<dbReference type="InterPro" id="IPR042255">
    <property type="entry name" value="EutC_N"/>
</dbReference>
<evidence type="ECO:0000313" key="8">
    <source>
        <dbReference type="Proteomes" id="UP001057134"/>
    </source>
</evidence>
<evidence type="ECO:0000256" key="4">
    <source>
        <dbReference type="ARBA" id="ARBA00024446"/>
    </source>
</evidence>
<feature type="binding site" evidence="5">
    <location>
        <position position="244"/>
    </location>
    <ligand>
        <name>adenosylcob(III)alamin</name>
        <dbReference type="ChEBI" id="CHEBI:18408"/>
    </ligand>
</feature>
<evidence type="ECO:0000256" key="5">
    <source>
        <dbReference type="HAMAP-Rule" id="MF_00601"/>
    </source>
</evidence>
<dbReference type="NCBIfam" id="NF003971">
    <property type="entry name" value="PRK05465.1"/>
    <property type="match status" value="1"/>
</dbReference>
<keyword evidence="2 5" id="KW-0456">Lyase</keyword>
<feature type="compositionally biased region" description="Basic and acidic residues" evidence="6">
    <location>
        <begin position="43"/>
        <end position="60"/>
    </location>
</feature>
<dbReference type="Pfam" id="PF05985">
    <property type="entry name" value="EutC"/>
    <property type="match status" value="1"/>
</dbReference>
<dbReference type="EC" id="4.3.1.7" evidence="5"/>
<dbReference type="GO" id="GO:0008851">
    <property type="term" value="F:ethanolamine ammonia-lyase activity"/>
    <property type="evidence" value="ECO:0007669"/>
    <property type="project" value="UniProtKB-EC"/>
</dbReference>
<evidence type="ECO:0000256" key="2">
    <source>
        <dbReference type="ARBA" id="ARBA00023239"/>
    </source>
</evidence>
<name>A0ABY4RJK9_9BACL</name>
<dbReference type="EMBL" id="CP027059">
    <property type="protein sequence ID" value="UQZ82205.1"/>
    <property type="molecule type" value="Genomic_DNA"/>
</dbReference>
<evidence type="ECO:0000313" key="7">
    <source>
        <dbReference type="EMBL" id="UQZ82205.1"/>
    </source>
</evidence>
<accession>A0ABY4RJK9</accession>
<feature type="region of interest" description="Disordered" evidence="6">
    <location>
        <begin position="24"/>
        <end position="105"/>
    </location>
</feature>
<reference evidence="7" key="1">
    <citation type="submission" date="2018-02" db="EMBL/GenBank/DDBJ databases">
        <authorList>
            <person name="Kim S.-K."/>
            <person name="Jung H.-I."/>
            <person name="Lee S.-W."/>
        </authorList>
    </citation>
    <scope>NUCLEOTIDE SEQUENCE</scope>
    <source>
        <strain evidence="7">SK3146</strain>
    </source>
</reference>
<evidence type="ECO:0000256" key="6">
    <source>
        <dbReference type="SAM" id="MobiDB-lite"/>
    </source>
</evidence>
<comment type="similarity">
    <text evidence="5">Belongs to the EutC family.</text>
</comment>
<comment type="subunit">
    <text evidence="5">The basic unit is a heterodimer which dimerizes to form tetramers. The heterotetramers trimerize; 6 large subunits form a core ring with 6 small subunits projecting outwards.</text>
</comment>
<dbReference type="HAMAP" id="MF_00601">
    <property type="entry name" value="EutC"/>
    <property type="match status" value="1"/>
</dbReference>
<dbReference type="InterPro" id="IPR042251">
    <property type="entry name" value="EutC_C"/>
</dbReference>
<dbReference type="Proteomes" id="UP001057134">
    <property type="component" value="Chromosome"/>
</dbReference>
<proteinExistence type="inferred from homology"/>
<sequence length="331" mass="35902">MNRTKPLELDQLVDKVMAELEKKLLSQEQPLPLVTEAGGNRDPSLRSPERSPRAPAHAEPDYGGGTTADEADSDRDLSDSPAENDANEAPPVSKIPSPKWADGMGELVSSTPARIGVWRTGTRVLTKELLKFRCDHAAAVDSIYGKVNPSLLGEFGLFQVETHFRDTDNYLKRPDMGRVITDEGAQLILKRCIMRPQVQIVVSDGLSANAVDANLADVYPSLLDSLASYGLTQGTPFFVRGGRVAVMDHIGDLLQPEALVLLIGERPGLVSSRSMSAYMCYRPHRGTVESDRTVISNIHPGGTPPVEAGAHIGTILRKMLEQQASGVNMEL</sequence>
<dbReference type="RefSeq" id="WP_249864367.1">
    <property type="nucleotide sequence ID" value="NZ_CP027059.1"/>
</dbReference>
<evidence type="ECO:0000256" key="1">
    <source>
        <dbReference type="ARBA" id="ARBA00022628"/>
    </source>
</evidence>
<dbReference type="PANTHER" id="PTHR39330:SF1">
    <property type="entry name" value="ETHANOLAMINE AMMONIA-LYASE SMALL SUBUNIT"/>
    <property type="match status" value="1"/>
</dbReference>
<dbReference type="PANTHER" id="PTHR39330">
    <property type="entry name" value="ETHANOLAMINE AMMONIA-LYASE LIGHT CHAIN"/>
    <property type="match status" value="1"/>
</dbReference>
<keyword evidence="8" id="KW-1185">Reference proteome</keyword>
<dbReference type="Gene3D" id="3.40.50.11240">
    <property type="entry name" value="Ethanolamine ammonia-lyase light chain (EutC)"/>
    <property type="match status" value="1"/>
</dbReference>
<comment type="cofactor">
    <cofactor evidence="5">
        <name>adenosylcob(III)alamin</name>
        <dbReference type="ChEBI" id="CHEBI:18408"/>
    </cofactor>
    <text evidence="5">Binds between the large and small subunits.</text>
</comment>
<dbReference type="Gene3D" id="1.10.30.40">
    <property type="entry name" value="Ethanolamine ammonia-lyase light chain (EutC), N-terminal domain"/>
    <property type="match status" value="1"/>
</dbReference>
<reference evidence="7" key="2">
    <citation type="journal article" date="2021" name="J Anim Sci Technol">
        <title>Complete genome sequence of Paenibacillus konkukensis sp. nov. SK3146 as a potential probiotic strain.</title>
        <authorList>
            <person name="Jung H.I."/>
            <person name="Park S."/>
            <person name="Niu K.M."/>
            <person name="Lee S.W."/>
            <person name="Kothari D."/>
            <person name="Yi K.J."/>
            <person name="Kim S.K."/>
        </authorList>
    </citation>
    <scope>NUCLEOTIDE SEQUENCE</scope>
    <source>
        <strain evidence="7">SK3146</strain>
    </source>
</reference>
<comment type="subcellular location">
    <subcellularLocation>
        <location evidence="5">Bacterial microcompartment</location>
    </subcellularLocation>
</comment>
<comment type="pathway">
    <text evidence="5">Amine and polyamine degradation; ethanolamine degradation.</text>
</comment>
<dbReference type="InterPro" id="IPR009246">
    <property type="entry name" value="EutC"/>
</dbReference>
<comment type="catalytic activity">
    <reaction evidence="5">
        <text>ethanolamine = acetaldehyde + NH4(+)</text>
        <dbReference type="Rhea" id="RHEA:15313"/>
        <dbReference type="ChEBI" id="CHEBI:15343"/>
        <dbReference type="ChEBI" id="CHEBI:28938"/>
        <dbReference type="ChEBI" id="CHEBI:57603"/>
        <dbReference type="EC" id="4.3.1.7"/>
    </reaction>
</comment>
<comment type="function">
    <text evidence="5">Catalyzes the deamination of various vicinal amino-alcohols to oxo compounds. Allows this organism to utilize ethanolamine as the sole source of nitrogen and carbon in the presence of external vitamin B12.</text>
</comment>
<keyword evidence="4 5" id="KW-1283">Bacterial microcompartment</keyword>